<dbReference type="EMBL" id="BAAALG010000013">
    <property type="protein sequence ID" value="GAA1112201.1"/>
    <property type="molecule type" value="Genomic_DNA"/>
</dbReference>
<evidence type="ECO:0008006" key="5">
    <source>
        <dbReference type="Google" id="ProtNLM"/>
    </source>
</evidence>
<feature type="compositionally biased region" description="Low complexity" evidence="1">
    <location>
        <begin position="31"/>
        <end position="65"/>
    </location>
</feature>
<keyword evidence="4" id="KW-1185">Reference proteome</keyword>
<feature type="region of interest" description="Disordered" evidence="1">
    <location>
        <begin position="23"/>
        <end position="76"/>
    </location>
</feature>
<evidence type="ECO:0000313" key="3">
    <source>
        <dbReference type="EMBL" id="GAA1112201.1"/>
    </source>
</evidence>
<accession>A0ABN1U169</accession>
<evidence type="ECO:0000313" key="4">
    <source>
        <dbReference type="Proteomes" id="UP001501581"/>
    </source>
</evidence>
<gene>
    <name evidence="3" type="ORF">GCM10009668_37190</name>
</gene>
<feature type="chain" id="PRO_5045429448" description="PknH-like extracellular domain-containing protein" evidence="2">
    <location>
        <begin position="26"/>
        <end position="243"/>
    </location>
</feature>
<dbReference type="RefSeq" id="WP_343996379.1">
    <property type="nucleotide sequence ID" value="NZ_BAAALG010000013.1"/>
</dbReference>
<feature type="signal peptide" evidence="2">
    <location>
        <begin position="1"/>
        <end position="25"/>
    </location>
</feature>
<evidence type="ECO:0000256" key="1">
    <source>
        <dbReference type="SAM" id="MobiDB-lite"/>
    </source>
</evidence>
<sequence>MSLPLRGLAGLATAGVLLLPLAACSDDDGTDSSGTDPSAATTPSSTPTSTPPATEEPTTSAPDATGSSDPSAAPPAEGLAAHLLPAESLPAVGSAAWTLASTEPDDGEPFGECAQVSLVDIGAMEAVVREFDAGEGVDAEQLVAEFADKKSAWRSHQVLKSWRTKCAANNADVAKVGPLATVPVSAGEAQTYLVTGKDPQEYQGVAINRVGTRISIVLIDVEGQAWPSDDPAAKAAVAAAPLL</sequence>
<evidence type="ECO:0000256" key="2">
    <source>
        <dbReference type="SAM" id="SignalP"/>
    </source>
</evidence>
<proteinExistence type="predicted"/>
<organism evidence="3 4">
    <name type="scientific">Nocardioides dubius</name>
    <dbReference type="NCBI Taxonomy" id="317019"/>
    <lineage>
        <taxon>Bacteria</taxon>
        <taxon>Bacillati</taxon>
        <taxon>Actinomycetota</taxon>
        <taxon>Actinomycetes</taxon>
        <taxon>Propionibacteriales</taxon>
        <taxon>Nocardioidaceae</taxon>
        <taxon>Nocardioides</taxon>
    </lineage>
</organism>
<reference evidence="3 4" key="1">
    <citation type="journal article" date="2019" name="Int. J. Syst. Evol. Microbiol.">
        <title>The Global Catalogue of Microorganisms (GCM) 10K type strain sequencing project: providing services to taxonomists for standard genome sequencing and annotation.</title>
        <authorList>
            <consortium name="The Broad Institute Genomics Platform"/>
            <consortium name="The Broad Institute Genome Sequencing Center for Infectious Disease"/>
            <person name="Wu L."/>
            <person name="Ma J."/>
        </authorList>
    </citation>
    <scope>NUCLEOTIDE SEQUENCE [LARGE SCALE GENOMIC DNA]</scope>
    <source>
        <strain evidence="3 4">JCM 13008</strain>
    </source>
</reference>
<keyword evidence="2" id="KW-0732">Signal</keyword>
<comment type="caution">
    <text evidence="3">The sequence shown here is derived from an EMBL/GenBank/DDBJ whole genome shotgun (WGS) entry which is preliminary data.</text>
</comment>
<dbReference type="Proteomes" id="UP001501581">
    <property type="component" value="Unassembled WGS sequence"/>
</dbReference>
<name>A0ABN1U169_9ACTN</name>
<protein>
    <recommendedName>
        <fullName evidence="5">PknH-like extracellular domain-containing protein</fullName>
    </recommendedName>
</protein>